<evidence type="ECO:0000259" key="7">
    <source>
        <dbReference type="Pfam" id="PF09182"/>
    </source>
</evidence>
<dbReference type="InterPro" id="IPR015265">
    <property type="entry name" value="PuR_N"/>
</dbReference>
<evidence type="ECO:0000313" key="9">
    <source>
        <dbReference type="Proteomes" id="UP000033115"/>
    </source>
</evidence>
<dbReference type="Pfam" id="PF09182">
    <property type="entry name" value="PuR_N"/>
    <property type="match status" value="1"/>
</dbReference>
<dbReference type="InterPro" id="IPR036390">
    <property type="entry name" value="WH_DNA-bd_sf"/>
</dbReference>
<reference evidence="8 9" key="1">
    <citation type="journal article" date="2015" name="J. Biotechnol.">
        <title>Complete genome sequence of a malodorant-producing acetogen, Clostridium scatologenes ATCC 25775(T).</title>
        <authorList>
            <person name="Zhu Z."/>
            <person name="Guo T."/>
            <person name="Zheng H."/>
            <person name="Song T."/>
            <person name="Ouyang P."/>
            <person name="Xie J."/>
        </authorList>
    </citation>
    <scope>NUCLEOTIDE SEQUENCE [LARGE SCALE GENOMIC DNA]</scope>
    <source>
        <strain evidence="8 9">ATCC 25775</strain>
    </source>
</reference>
<protein>
    <submittedName>
        <fullName evidence="8">Purine operon repressor, PurR</fullName>
    </submittedName>
</protein>
<dbReference type="Pfam" id="PF00156">
    <property type="entry name" value="Pribosyltran"/>
    <property type="match status" value="1"/>
</dbReference>
<dbReference type="Proteomes" id="UP000033115">
    <property type="component" value="Chromosome"/>
</dbReference>
<dbReference type="GO" id="GO:0045892">
    <property type="term" value="P:negative regulation of DNA-templated transcription"/>
    <property type="evidence" value="ECO:0007669"/>
    <property type="project" value="InterPro"/>
</dbReference>
<feature type="domain" description="Phosphoribosyltransferase" evidence="6">
    <location>
        <begin position="116"/>
        <end position="251"/>
    </location>
</feature>
<dbReference type="Gene3D" id="1.10.10.10">
    <property type="entry name" value="Winged helix-like DNA-binding domain superfamily/Winged helix DNA-binding domain"/>
    <property type="match status" value="1"/>
</dbReference>
<dbReference type="GO" id="GO:0045982">
    <property type="term" value="P:negative regulation of purine nucleobase metabolic process"/>
    <property type="evidence" value="ECO:0007669"/>
    <property type="project" value="InterPro"/>
</dbReference>
<accession>A0A0E3K344</accession>
<dbReference type="GO" id="GO:0003677">
    <property type="term" value="F:DNA binding"/>
    <property type="evidence" value="ECO:0007669"/>
    <property type="project" value="UniProtKB-KW"/>
</dbReference>
<dbReference type="NCBIfam" id="TIGR01743">
    <property type="entry name" value="purR_Bsub"/>
    <property type="match status" value="1"/>
</dbReference>
<evidence type="ECO:0000256" key="4">
    <source>
        <dbReference type="ARBA" id="ARBA00023163"/>
    </source>
</evidence>
<dbReference type="InterPro" id="IPR050118">
    <property type="entry name" value="Pur/Pyrimidine_PRTase"/>
</dbReference>
<dbReference type="InterPro" id="IPR029057">
    <property type="entry name" value="PRTase-like"/>
</dbReference>
<dbReference type="PANTHER" id="PTHR43864">
    <property type="entry name" value="HYPOXANTHINE/GUANINE PHOSPHORIBOSYLTRANSFERASE"/>
    <property type="match status" value="1"/>
</dbReference>
<dbReference type="PANTHER" id="PTHR43864:SF2">
    <property type="entry name" value="PUR OPERON REPRESSOR"/>
    <property type="match status" value="1"/>
</dbReference>
<dbReference type="HOGENOM" id="CLU_088227_0_0_9"/>
<keyword evidence="2" id="KW-0805">Transcription regulation</keyword>
<comment type="similarity">
    <text evidence="5">Belongs to the purine/pyrimidine phosphoribosyltransferase family. PurR subfamily.</text>
</comment>
<dbReference type="InterPro" id="IPR010078">
    <property type="entry name" value="PurR_Bsub"/>
</dbReference>
<dbReference type="EMBL" id="CP009933">
    <property type="protein sequence ID" value="AKA71345.1"/>
    <property type="molecule type" value="Genomic_DNA"/>
</dbReference>
<evidence type="ECO:0000256" key="1">
    <source>
        <dbReference type="ARBA" id="ARBA00011738"/>
    </source>
</evidence>
<comment type="subunit">
    <text evidence="1">Homodimer.</text>
</comment>
<gene>
    <name evidence="8" type="ORF">CSCA_4220</name>
</gene>
<dbReference type="STRING" id="1548.CSCA_4220"/>
<dbReference type="InterPro" id="IPR036388">
    <property type="entry name" value="WH-like_DNA-bd_sf"/>
</dbReference>
<evidence type="ECO:0000313" key="8">
    <source>
        <dbReference type="EMBL" id="AKA71345.1"/>
    </source>
</evidence>
<sequence length="271" mass="29946">MEKFTRNQRVAAITKVLIENPNKIINLNHFTEMFNAAKSTISEDLVVVKDTLNKLSMGRIETISGAAGGVKYVCGLSYEKSKEFAEKLCIILKNRERIIPGNFLYVTDIMFNPQIIHTAAIILASAFNDKCVDYVVTVETKGIPLAYQVAKMLGVQLVVVRRETKLTEGSTLSINFVSGSSGRIQNMSLSKKAMKKGSKCVFIDDFMKAGGTAMGIVDLLKEFESELLGIGVLIDNVETPKKLIHDYVSIVDFEGSDEKGEALLFPSKMFK</sequence>
<evidence type="ECO:0000256" key="3">
    <source>
        <dbReference type="ARBA" id="ARBA00023125"/>
    </source>
</evidence>
<dbReference type="InterPro" id="IPR000836">
    <property type="entry name" value="PRTase_dom"/>
</dbReference>
<evidence type="ECO:0000256" key="5">
    <source>
        <dbReference type="ARBA" id="ARBA00049656"/>
    </source>
</evidence>
<feature type="domain" description="Bacterial purine repressor N-terminal" evidence="7">
    <location>
        <begin position="6"/>
        <end position="74"/>
    </location>
</feature>
<keyword evidence="4" id="KW-0804">Transcription</keyword>
<evidence type="ECO:0000259" key="6">
    <source>
        <dbReference type="Pfam" id="PF00156"/>
    </source>
</evidence>
<dbReference type="KEGG" id="csq:CSCA_4220"/>
<name>A0A0E3K344_CLOSL</name>
<dbReference type="SUPFAM" id="SSF46785">
    <property type="entry name" value="Winged helix' DNA-binding domain"/>
    <property type="match status" value="1"/>
</dbReference>
<dbReference type="RefSeq" id="WP_029161135.1">
    <property type="nucleotide sequence ID" value="NZ_CP009933.1"/>
</dbReference>
<proteinExistence type="inferred from homology"/>
<keyword evidence="9" id="KW-1185">Reference proteome</keyword>
<dbReference type="AlphaFoldDB" id="A0A0E3K344"/>
<dbReference type="Gene3D" id="3.40.50.2020">
    <property type="match status" value="1"/>
</dbReference>
<dbReference type="CDD" id="cd06223">
    <property type="entry name" value="PRTases_typeI"/>
    <property type="match status" value="1"/>
</dbReference>
<evidence type="ECO:0000256" key="2">
    <source>
        <dbReference type="ARBA" id="ARBA00023015"/>
    </source>
</evidence>
<keyword evidence="3" id="KW-0238">DNA-binding</keyword>
<dbReference type="SUPFAM" id="SSF53271">
    <property type="entry name" value="PRTase-like"/>
    <property type="match status" value="1"/>
</dbReference>
<organism evidence="8 9">
    <name type="scientific">Clostridium scatologenes</name>
    <dbReference type="NCBI Taxonomy" id="1548"/>
    <lineage>
        <taxon>Bacteria</taxon>
        <taxon>Bacillati</taxon>
        <taxon>Bacillota</taxon>
        <taxon>Clostridia</taxon>
        <taxon>Eubacteriales</taxon>
        <taxon>Clostridiaceae</taxon>
        <taxon>Clostridium</taxon>
    </lineage>
</organism>